<dbReference type="AlphaFoldDB" id="A0A7C9VK21"/>
<gene>
    <name evidence="1" type="ORF">G4V63_22890</name>
</gene>
<sequence>MSPADDECGPSDAQLADDMAARAQRLRDANINPRTGLATDYLNHFNEAIMLLEMIPDIPECFEDFLGWQPMSYREHFAASNFKARDLAISAYDSSDPAVRAEFDNITATMTSILTTVGDAMRRVRHDDTRTILAEQAAGWVKPLVTLAGSMINGSSSDADDIDQIMNR</sequence>
<protein>
    <submittedName>
        <fullName evidence="1">Uncharacterized protein</fullName>
    </submittedName>
</protein>
<keyword evidence="2" id="KW-1185">Reference proteome</keyword>
<proteinExistence type="predicted"/>
<accession>A0A7C9VK21</accession>
<evidence type="ECO:0000313" key="2">
    <source>
        <dbReference type="Proteomes" id="UP000480266"/>
    </source>
</evidence>
<dbReference type="EMBL" id="JAAMRR010001164">
    <property type="protein sequence ID" value="NGX97949.1"/>
    <property type="molecule type" value="Genomic_DNA"/>
</dbReference>
<dbReference type="Proteomes" id="UP000480266">
    <property type="component" value="Unassembled WGS sequence"/>
</dbReference>
<evidence type="ECO:0000313" key="1">
    <source>
        <dbReference type="EMBL" id="NGX97949.1"/>
    </source>
</evidence>
<name>A0A7C9VK21_9BRAD</name>
<reference evidence="1" key="1">
    <citation type="submission" date="2020-02" db="EMBL/GenBank/DDBJ databases">
        <title>Draft genome sequence of Candidatus Afipia apatlaquensis IBT-C3, a potential strain for decolorization of textile dyes.</title>
        <authorList>
            <person name="Sanchez-Reyes A."/>
            <person name="Breton-Deval L."/>
            <person name="Mangelson H."/>
            <person name="Sanchez-Flores A."/>
        </authorList>
    </citation>
    <scope>NUCLEOTIDE SEQUENCE [LARGE SCALE GENOMIC DNA]</scope>
    <source>
        <strain evidence="1">IBT-C3</strain>
    </source>
</reference>
<organism evidence="1 2">
    <name type="scientific">Candidatus Afipia apatlaquensis</name>
    <dbReference type="NCBI Taxonomy" id="2712852"/>
    <lineage>
        <taxon>Bacteria</taxon>
        <taxon>Pseudomonadati</taxon>
        <taxon>Pseudomonadota</taxon>
        <taxon>Alphaproteobacteria</taxon>
        <taxon>Hyphomicrobiales</taxon>
        <taxon>Nitrobacteraceae</taxon>
        <taxon>Afipia</taxon>
    </lineage>
</organism>
<comment type="caution">
    <text evidence="1">The sequence shown here is derived from an EMBL/GenBank/DDBJ whole genome shotgun (WGS) entry which is preliminary data.</text>
</comment>